<reference evidence="6" key="1">
    <citation type="submission" date="2021-01" db="EMBL/GenBank/DDBJ databases">
        <title>Adiantum capillus-veneris genome.</title>
        <authorList>
            <person name="Fang Y."/>
            <person name="Liao Q."/>
        </authorList>
    </citation>
    <scope>NUCLEOTIDE SEQUENCE</scope>
    <source>
        <strain evidence="6">H3</strain>
        <tissue evidence="6">Leaf</tissue>
    </source>
</reference>
<evidence type="ECO:0000256" key="2">
    <source>
        <dbReference type="ARBA" id="ARBA00022723"/>
    </source>
</evidence>
<evidence type="ECO:0000313" key="7">
    <source>
        <dbReference type="Proteomes" id="UP000886520"/>
    </source>
</evidence>
<feature type="signal peptide" evidence="4">
    <location>
        <begin position="1"/>
        <end position="23"/>
    </location>
</feature>
<keyword evidence="4" id="KW-0732">Signal</keyword>
<accession>A0A9D4UHJ3</accession>
<feature type="domain" description="DDE Tnp4" evidence="5">
    <location>
        <begin position="201"/>
        <end position="268"/>
    </location>
</feature>
<dbReference type="Pfam" id="PF13359">
    <property type="entry name" value="DDE_Tnp_4"/>
    <property type="match status" value="1"/>
</dbReference>
<dbReference type="EMBL" id="JABFUD020000016">
    <property type="protein sequence ID" value="KAI5068029.1"/>
    <property type="molecule type" value="Genomic_DNA"/>
</dbReference>
<keyword evidence="2" id="KW-0479">Metal-binding</keyword>
<evidence type="ECO:0000259" key="5">
    <source>
        <dbReference type="Pfam" id="PF13359"/>
    </source>
</evidence>
<gene>
    <name evidence="6" type="ORF">GOP47_0016374</name>
</gene>
<feature type="compositionally biased region" description="Pro residues" evidence="3">
    <location>
        <begin position="515"/>
        <end position="620"/>
    </location>
</feature>
<organism evidence="6 7">
    <name type="scientific">Adiantum capillus-veneris</name>
    <name type="common">Maidenhair fern</name>
    <dbReference type="NCBI Taxonomy" id="13818"/>
    <lineage>
        <taxon>Eukaryota</taxon>
        <taxon>Viridiplantae</taxon>
        <taxon>Streptophyta</taxon>
        <taxon>Embryophyta</taxon>
        <taxon>Tracheophyta</taxon>
        <taxon>Polypodiopsida</taxon>
        <taxon>Polypodiidae</taxon>
        <taxon>Polypodiales</taxon>
        <taxon>Pteridineae</taxon>
        <taxon>Pteridaceae</taxon>
        <taxon>Vittarioideae</taxon>
        <taxon>Adiantum</taxon>
    </lineage>
</organism>
<dbReference type="AlphaFoldDB" id="A0A9D4UHJ3"/>
<protein>
    <recommendedName>
        <fullName evidence="5">DDE Tnp4 domain-containing protein</fullName>
    </recommendedName>
</protein>
<evidence type="ECO:0000256" key="3">
    <source>
        <dbReference type="SAM" id="MobiDB-lite"/>
    </source>
</evidence>
<dbReference type="GO" id="GO:0046872">
    <property type="term" value="F:metal ion binding"/>
    <property type="evidence" value="ECO:0007669"/>
    <property type="project" value="UniProtKB-KW"/>
</dbReference>
<feature type="chain" id="PRO_5038910816" description="DDE Tnp4 domain-containing protein" evidence="4">
    <location>
        <begin position="24"/>
        <end position="879"/>
    </location>
</feature>
<dbReference type="PRINTS" id="PR01217">
    <property type="entry name" value="PRICHEXTENSN"/>
</dbReference>
<dbReference type="PANTHER" id="PTHR24216">
    <property type="entry name" value="PAXILLIN-RELATED"/>
    <property type="match status" value="1"/>
</dbReference>
<dbReference type="Proteomes" id="UP000886520">
    <property type="component" value="Chromosome 16"/>
</dbReference>
<feature type="compositionally biased region" description="Pro residues" evidence="3">
    <location>
        <begin position="667"/>
        <end position="684"/>
    </location>
</feature>
<comment type="cofactor">
    <cofactor evidence="1">
        <name>a divalent metal cation</name>
        <dbReference type="ChEBI" id="CHEBI:60240"/>
    </cofactor>
</comment>
<feature type="compositionally biased region" description="Pro residues" evidence="3">
    <location>
        <begin position="631"/>
        <end position="646"/>
    </location>
</feature>
<evidence type="ECO:0000313" key="6">
    <source>
        <dbReference type="EMBL" id="KAI5068029.1"/>
    </source>
</evidence>
<evidence type="ECO:0000256" key="1">
    <source>
        <dbReference type="ARBA" id="ARBA00001968"/>
    </source>
</evidence>
<feature type="region of interest" description="Disordered" evidence="3">
    <location>
        <begin position="515"/>
        <end position="730"/>
    </location>
</feature>
<name>A0A9D4UHJ3_ADICA</name>
<dbReference type="SUPFAM" id="SSF51126">
    <property type="entry name" value="Pectin lyase-like"/>
    <property type="match status" value="1"/>
</dbReference>
<dbReference type="PANTHER" id="PTHR24216:SF65">
    <property type="entry name" value="PAXILLIN-LIKE PROTEIN 1"/>
    <property type="match status" value="1"/>
</dbReference>
<dbReference type="InterPro" id="IPR011050">
    <property type="entry name" value="Pectin_lyase_fold/virulence"/>
</dbReference>
<keyword evidence="7" id="KW-1185">Reference proteome</keyword>
<dbReference type="OrthoDB" id="1930517at2759"/>
<dbReference type="InterPro" id="IPR027806">
    <property type="entry name" value="HARBI1_dom"/>
</dbReference>
<evidence type="ECO:0000256" key="4">
    <source>
        <dbReference type="SAM" id="SignalP"/>
    </source>
</evidence>
<comment type="caution">
    <text evidence="6">The sequence shown here is derived from an EMBL/GenBank/DDBJ whole genome shotgun (WGS) entry which is preliminary data.</text>
</comment>
<sequence>MDKDQTLAMASMCVLLMLEVASSMHSQASTVRAWVHLVQTAGHIEPFLDSISGRRQGNEQRVCWAFARPQNYLESFLLGSWSSIIFKRRLRISRETFEYLCKMVAPQMKKQNTNMRDAITLERRVALAVHRLASGANVEVLADMYGMARSTATSIILDFCSAIQESGLQNFYIRWPSMARMAQLAAGFEALRGIPLVVGAIDGSHIPIIAPKFNHADYFNRNGFHSVFLQLTVSANFMIWDYDVGWAGSIHDSQNFSRSSGHRRLATGDVLNRELPAECGDALCLVQAILNKKPQIFITNNIDLKGVGILPTIENRVSISGVCDQSKCKVDAGGAAGIFVVGLGGYLTLKDLDLTGGFCSRGSAVLVSGLGADSSPSSGKLEALNVKFYNNIATDVGGAVAIDSGGSAYVKNSVFYNNKEDGGDVNVQAGQVGAPGAQLRSYSTVYSTSKAPNGMAVAVGPAASATFSKCDFSSYMMANSTACEGTCNVTCPAPAQMCYLQLQYALGYRKTPPQVPVLPTPPPSEEPPPVNVSPPPYISSPSPPSPTLNPPPPSSPSPPPPTLSPSPPEFSSPPPPSSPSPPPPQLSPPPPSPQISPPLIPPPSPPSNPPPAPPTTPPPPPKRRRSTKKSPSPPLYPNATSPPPPPSKKRWSWPPPPEGQGTIKNAPPAPPPPSTPSSPSPPPPFKKKWTSPPPPQGTGTVENVPPAPPPPPSSSITGDPHFVGKHGERFDFHGKDGKDYFHFQVGCSLSRAEDSDRCSEQWPSKPFWKTAVDNVELNDVNSVYTRAGLTITRSSNFVRITVPGEVDILADIVRATFGKRGSLKDYINLQDKQLRVSPDVHGILGQTYLETAHTTSPQIFYHLIASILLLRLKQAGPKE</sequence>
<proteinExistence type="predicted"/>